<dbReference type="AlphaFoldDB" id="A0A084APK4"/>
<evidence type="ECO:0000256" key="2">
    <source>
        <dbReference type="ARBA" id="ARBA00009430"/>
    </source>
</evidence>
<feature type="compositionally biased region" description="Basic residues" evidence="6">
    <location>
        <begin position="1"/>
        <end position="10"/>
    </location>
</feature>
<dbReference type="PANTHER" id="PTHR14440">
    <property type="entry name" value="DNA-DIRECTED RNA POLYMERASE I SUBUNIT RPA49"/>
    <property type="match status" value="1"/>
</dbReference>
<evidence type="ECO:0000256" key="4">
    <source>
        <dbReference type="ARBA" id="ARBA00023163"/>
    </source>
</evidence>
<evidence type="ECO:0000256" key="6">
    <source>
        <dbReference type="SAM" id="MobiDB-lite"/>
    </source>
</evidence>
<evidence type="ECO:0000256" key="1">
    <source>
        <dbReference type="ARBA" id="ARBA00004604"/>
    </source>
</evidence>
<dbReference type="Pfam" id="PF06870">
    <property type="entry name" value="RNA_pol_I_A49"/>
    <property type="match status" value="1"/>
</dbReference>
<dbReference type="GO" id="GO:0006351">
    <property type="term" value="P:DNA-templated transcription"/>
    <property type="evidence" value="ECO:0007669"/>
    <property type="project" value="InterPro"/>
</dbReference>
<reference evidence="7 8" key="1">
    <citation type="journal article" date="2014" name="BMC Genomics">
        <title>Comparative genome sequencing reveals chemotype-specific gene clusters in the toxigenic black mold Stachybotrys.</title>
        <authorList>
            <person name="Semeiks J."/>
            <person name="Borek D."/>
            <person name="Otwinowski Z."/>
            <person name="Grishin N.V."/>
        </authorList>
    </citation>
    <scope>NUCLEOTIDE SEQUENCE [LARGE SCALE GENOMIC DNA]</scope>
    <source>
        <strain evidence="8">CBS 109288 / IBT 7711</strain>
    </source>
</reference>
<evidence type="ECO:0000313" key="7">
    <source>
        <dbReference type="EMBL" id="KEY67233.1"/>
    </source>
</evidence>
<protein>
    <recommendedName>
        <fullName evidence="9">DNA-directed RNA polymerase I subunit rpa49</fullName>
    </recommendedName>
</protein>
<gene>
    <name evidence="7" type="ORF">S7711_06702</name>
</gene>
<accession>A0A084APK4</accession>
<dbReference type="GO" id="GO:0003677">
    <property type="term" value="F:DNA binding"/>
    <property type="evidence" value="ECO:0007669"/>
    <property type="project" value="InterPro"/>
</dbReference>
<comment type="similarity">
    <text evidence="2">Belongs to the eukaryotic RPA49/POLR1E RNA polymerase subunit family.</text>
</comment>
<evidence type="ECO:0000313" key="8">
    <source>
        <dbReference type="Proteomes" id="UP000028045"/>
    </source>
</evidence>
<feature type="region of interest" description="Disordered" evidence="6">
    <location>
        <begin position="1"/>
        <end position="29"/>
    </location>
</feature>
<keyword evidence="5" id="KW-0539">Nucleus</keyword>
<organism evidence="7 8">
    <name type="scientific">Stachybotrys chartarum (strain CBS 109288 / IBT 7711)</name>
    <name type="common">Toxic black mold</name>
    <name type="synonym">Stilbospora chartarum</name>
    <dbReference type="NCBI Taxonomy" id="1280523"/>
    <lineage>
        <taxon>Eukaryota</taxon>
        <taxon>Fungi</taxon>
        <taxon>Dikarya</taxon>
        <taxon>Ascomycota</taxon>
        <taxon>Pezizomycotina</taxon>
        <taxon>Sordariomycetes</taxon>
        <taxon>Hypocreomycetidae</taxon>
        <taxon>Hypocreales</taxon>
        <taxon>Stachybotryaceae</taxon>
        <taxon>Stachybotrys</taxon>
    </lineage>
</organism>
<keyword evidence="4" id="KW-0804">Transcription</keyword>
<evidence type="ECO:0000256" key="3">
    <source>
        <dbReference type="ARBA" id="ARBA00022478"/>
    </source>
</evidence>
<comment type="subcellular location">
    <subcellularLocation>
        <location evidence="1">Nucleus</location>
        <location evidence="1">Nucleolus</location>
    </subcellularLocation>
</comment>
<dbReference type="HOGENOM" id="CLU_034953_1_0_1"/>
<dbReference type="GO" id="GO:0005730">
    <property type="term" value="C:nucleolus"/>
    <property type="evidence" value="ECO:0007669"/>
    <property type="project" value="UniProtKB-SubCell"/>
</dbReference>
<dbReference type="EMBL" id="KL648627">
    <property type="protein sequence ID" value="KEY67233.1"/>
    <property type="molecule type" value="Genomic_DNA"/>
</dbReference>
<evidence type="ECO:0008006" key="9">
    <source>
        <dbReference type="Google" id="ProtNLM"/>
    </source>
</evidence>
<keyword evidence="8" id="KW-1185">Reference proteome</keyword>
<dbReference type="InterPro" id="IPR009668">
    <property type="entry name" value="RNA_pol-assoc_fac_A49-like"/>
</dbReference>
<keyword evidence="3" id="KW-0240">DNA-directed RNA polymerase</keyword>
<sequence length="439" mass="49484">MADANKKRKRQNQEAGSKPKKKVVIDAPNTAPSTAKVASVLRPKHCPPVIAVTPGVQLPDNLTFHSYMRQDDVKSKKDIFDKELAIHSTSHHSIDYTGKEEAPRGLLNHYLGIYDPQTGKLQVVEAKKMVIRPSVRARQATAAQMGEREAKQTMMEARTELGQTFGTKKAKKAIQERVLNAISPMKKPGETPVAQLDDASRAMLRSVGEITSTMATREELQAAADEARPGPVPNLEAEEIQDVYDPEAIIGASILNLVPVRDWQEAVSRKEGIQVVSKYVATRFNQVAANDADVTRLRVLRYMYFVILFYLSSRPSKQRGVRQLPPREQLREKLAPAPEAVIENIRRRFSEAGQVRKAHIESIMAYCCVFACIIDNFQVDPQDLQGDLRLEPKEMDLYFHVIGARVKKVKNKDKGVTHWARLTLPLEFPKQRHMAQRRK</sequence>
<proteinExistence type="inferred from homology"/>
<dbReference type="GO" id="GO:0000428">
    <property type="term" value="C:DNA-directed RNA polymerase complex"/>
    <property type="evidence" value="ECO:0007669"/>
    <property type="project" value="UniProtKB-KW"/>
</dbReference>
<evidence type="ECO:0000256" key="5">
    <source>
        <dbReference type="ARBA" id="ARBA00023242"/>
    </source>
</evidence>
<name>A0A084APK4_STACB</name>
<dbReference type="Proteomes" id="UP000028045">
    <property type="component" value="Unassembled WGS sequence"/>
</dbReference>
<dbReference type="OrthoDB" id="532500at2759"/>